<dbReference type="PANTHER" id="PTHR32089:SF112">
    <property type="entry name" value="LYSOZYME-LIKE PROTEIN-RELATED"/>
    <property type="match status" value="1"/>
</dbReference>
<proteinExistence type="inferred from homology"/>
<evidence type="ECO:0000256" key="4">
    <source>
        <dbReference type="ARBA" id="ARBA00023224"/>
    </source>
</evidence>
<evidence type="ECO:0000256" key="5">
    <source>
        <dbReference type="ARBA" id="ARBA00029447"/>
    </source>
</evidence>
<dbReference type="Gene3D" id="1.10.287.950">
    <property type="entry name" value="Methyl-accepting chemotaxis protein"/>
    <property type="match status" value="1"/>
</dbReference>
<accession>A0A4V2V154</accession>
<dbReference type="AlphaFoldDB" id="A0A4V2V154"/>
<dbReference type="InterPro" id="IPR004089">
    <property type="entry name" value="MCPsignal_dom"/>
</dbReference>
<dbReference type="GO" id="GO:0005886">
    <property type="term" value="C:plasma membrane"/>
    <property type="evidence" value="ECO:0007669"/>
    <property type="project" value="UniProtKB-SubCell"/>
</dbReference>
<feature type="compositionally biased region" description="Acidic residues" evidence="8">
    <location>
        <begin position="724"/>
        <end position="737"/>
    </location>
</feature>
<feature type="coiled-coil region" evidence="7">
    <location>
        <begin position="414"/>
        <end position="476"/>
    </location>
</feature>
<keyword evidence="9" id="KW-0812">Transmembrane</keyword>
<dbReference type="Proteomes" id="UP000294650">
    <property type="component" value="Unassembled WGS sequence"/>
</dbReference>
<comment type="subcellular location">
    <subcellularLocation>
        <location evidence="1">Cell membrane</location>
    </subcellularLocation>
</comment>
<evidence type="ECO:0000313" key="12">
    <source>
        <dbReference type="EMBL" id="TCT19912.1"/>
    </source>
</evidence>
<dbReference type="PROSITE" id="PS50111">
    <property type="entry name" value="CHEMOTAXIS_TRANSDUC_2"/>
    <property type="match status" value="1"/>
</dbReference>
<evidence type="ECO:0000256" key="3">
    <source>
        <dbReference type="ARBA" id="ARBA00023136"/>
    </source>
</evidence>
<dbReference type="EMBL" id="SMAN01000016">
    <property type="protein sequence ID" value="TCT19912.1"/>
    <property type="molecule type" value="Genomic_DNA"/>
</dbReference>
<comment type="caution">
    <text evidence="12">The sequence shown here is derived from an EMBL/GenBank/DDBJ whole genome shotgun (WGS) entry which is preliminary data.</text>
</comment>
<dbReference type="Pfam" id="PF00672">
    <property type="entry name" value="HAMP"/>
    <property type="match status" value="1"/>
</dbReference>
<feature type="transmembrane region" description="Helical" evidence="9">
    <location>
        <begin position="12"/>
        <end position="30"/>
    </location>
</feature>
<dbReference type="PROSITE" id="PS50885">
    <property type="entry name" value="HAMP"/>
    <property type="match status" value="1"/>
</dbReference>
<feature type="compositionally biased region" description="Basic and acidic residues" evidence="8">
    <location>
        <begin position="738"/>
        <end position="752"/>
    </location>
</feature>
<name>A0A4V2V154_9BACI</name>
<dbReference type="RefSeq" id="WP_165902154.1">
    <property type="nucleotide sequence ID" value="NZ_SMAN01000016.1"/>
</dbReference>
<dbReference type="Gene3D" id="6.10.340.10">
    <property type="match status" value="1"/>
</dbReference>
<evidence type="ECO:0000259" key="10">
    <source>
        <dbReference type="PROSITE" id="PS50111"/>
    </source>
</evidence>
<comment type="similarity">
    <text evidence="5">Belongs to the methyl-accepting chemotaxis (MCP) protein family.</text>
</comment>
<evidence type="ECO:0000256" key="7">
    <source>
        <dbReference type="SAM" id="Coils"/>
    </source>
</evidence>
<reference evidence="12 13" key="1">
    <citation type="submission" date="2019-03" db="EMBL/GenBank/DDBJ databases">
        <title>Genomic Encyclopedia of Type Strains, Phase IV (KMG-IV): sequencing the most valuable type-strain genomes for metagenomic binning, comparative biology and taxonomic classification.</title>
        <authorList>
            <person name="Goeker M."/>
        </authorList>
    </citation>
    <scope>NUCLEOTIDE SEQUENCE [LARGE SCALE GENOMIC DNA]</scope>
    <source>
        <strain evidence="12 13">DSM 25894</strain>
    </source>
</reference>
<dbReference type="Pfam" id="PF00015">
    <property type="entry name" value="MCPsignal"/>
    <property type="match status" value="1"/>
</dbReference>
<feature type="coiled-coil region" evidence="7">
    <location>
        <begin position="251"/>
        <end position="278"/>
    </location>
</feature>
<feature type="domain" description="Methyl-accepting transducer" evidence="10">
    <location>
        <begin position="371"/>
        <end position="628"/>
    </location>
</feature>
<keyword evidence="3 9" id="KW-0472">Membrane</keyword>
<evidence type="ECO:0000256" key="1">
    <source>
        <dbReference type="ARBA" id="ARBA00004236"/>
    </source>
</evidence>
<feature type="region of interest" description="Disordered" evidence="8">
    <location>
        <begin position="686"/>
        <end position="752"/>
    </location>
</feature>
<dbReference type="GO" id="GO:0007165">
    <property type="term" value="P:signal transduction"/>
    <property type="evidence" value="ECO:0007669"/>
    <property type="project" value="UniProtKB-KW"/>
</dbReference>
<evidence type="ECO:0000256" key="2">
    <source>
        <dbReference type="ARBA" id="ARBA00022475"/>
    </source>
</evidence>
<evidence type="ECO:0000256" key="9">
    <source>
        <dbReference type="SAM" id="Phobius"/>
    </source>
</evidence>
<evidence type="ECO:0000256" key="8">
    <source>
        <dbReference type="SAM" id="MobiDB-lite"/>
    </source>
</evidence>
<organism evidence="12 13">
    <name type="scientific">Melghiribacillus thermohalophilus</name>
    <dbReference type="NCBI Taxonomy" id="1324956"/>
    <lineage>
        <taxon>Bacteria</taxon>
        <taxon>Bacillati</taxon>
        <taxon>Bacillota</taxon>
        <taxon>Bacilli</taxon>
        <taxon>Bacillales</taxon>
        <taxon>Bacillaceae</taxon>
        <taxon>Melghiribacillus</taxon>
    </lineage>
</organism>
<protein>
    <submittedName>
        <fullName evidence="12">Methyl-accepting chemotaxis protein</fullName>
    </submittedName>
</protein>
<dbReference type="PANTHER" id="PTHR32089">
    <property type="entry name" value="METHYL-ACCEPTING CHEMOTAXIS PROTEIN MCPB"/>
    <property type="match status" value="1"/>
</dbReference>
<evidence type="ECO:0000256" key="6">
    <source>
        <dbReference type="PROSITE-ProRule" id="PRU00284"/>
    </source>
</evidence>
<sequence>MKTIKGKVGFMLILSIISLSILTGFNIFFLNKQNDMAKTKQMVQQAMQQSENIKYELMNTRFYEQQFYNDPSKETAEKLRNSIQTLHNKAKSYAESHQMHEEIAGGFTSIVDSSNLYMEELEPVIKMYEILGFNSDEGQYKTLNDTYDLLYSLVEQTGNHHLVRLVLEMRMNEQNYLETGNNAALNNFNKYVDQFNVNLRESDVEDGERTKISREALNYKTRMLSIRTTLESAMEIKQQFEEITSSVVNQVNQVTVAAEDVNNRMQKEQEELQQLLYILLISIGVIVLLLLLITGTFLIRSINRSIQTLKQGAEIMGSGDLAFRVDVKGKDEMSDLAASFNHMAEKMNQSLLKVRDAAKILGSSSSDLAAISQQTSSQAQEVNDAINQVAIGSQEQAGQIEESTTLIENVAKAIEQTESMKDEIIEALKNAESESQNGFEKMNQLENITKSFIELANHLTKEIQQATDQSNKINQIVSTIQEIADNTNLLALNAAIESARAGEDGRGFAVVADEVRKLAERSKNEAEEIYHLISQMTEQMNALSRESDKFNTYQEEQAVSVKETKNAFTSITEHIYDMNEKTDKIGTSLEEVRDANDVLKQKLHDISVISEEAVATAEEVAASSENQSESIAKVNESAMDLHALSQELEAEVSDFKLNENAINGSFESDMDLAEDEWDDYQGQTEDMDKQDLEPFDEEIMTDSTEAVEAEEIEEETAAAKEEDAYSDETEENVEDQWDEIKKASDEFPDEKK</sequence>
<evidence type="ECO:0000313" key="13">
    <source>
        <dbReference type="Proteomes" id="UP000294650"/>
    </source>
</evidence>
<evidence type="ECO:0000259" key="11">
    <source>
        <dbReference type="PROSITE" id="PS50885"/>
    </source>
</evidence>
<keyword evidence="7" id="KW-0175">Coiled coil</keyword>
<gene>
    <name evidence="12" type="ORF">EDD68_11641</name>
</gene>
<dbReference type="InterPro" id="IPR003660">
    <property type="entry name" value="HAMP_dom"/>
</dbReference>
<dbReference type="SMART" id="SM00283">
    <property type="entry name" value="MA"/>
    <property type="match status" value="1"/>
</dbReference>
<keyword evidence="9" id="KW-1133">Transmembrane helix</keyword>
<dbReference type="SMART" id="SM00304">
    <property type="entry name" value="HAMP"/>
    <property type="match status" value="1"/>
</dbReference>
<feature type="compositionally biased region" description="Acidic residues" evidence="8">
    <location>
        <begin position="693"/>
        <end position="716"/>
    </location>
</feature>
<keyword evidence="13" id="KW-1185">Reference proteome</keyword>
<feature type="domain" description="HAMP" evidence="11">
    <location>
        <begin position="300"/>
        <end position="352"/>
    </location>
</feature>
<keyword evidence="2" id="KW-1003">Cell membrane</keyword>
<dbReference type="SUPFAM" id="SSF58104">
    <property type="entry name" value="Methyl-accepting chemotaxis protein (MCP) signaling domain"/>
    <property type="match status" value="1"/>
</dbReference>
<keyword evidence="4 6" id="KW-0807">Transducer</keyword>
<feature type="transmembrane region" description="Helical" evidence="9">
    <location>
        <begin position="275"/>
        <end position="299"/>
    </location>
</feature>
<dbReference type="CDD" id="cd06225">
    <property type="entry name" value="HAMP"/>
    <property type="match status" value="1"/>
</dbReference>